<comment type="caution">
    <text evidence="8">The sequence shown here is derived from an EMBL/GenBank/DDBJ whole genome shotgun (WGS) entry which is preliminary data.</text>
</comment>
<keyword evidence="4" id="KW-0255">Endonuclease</keyword>
<feature type="domain" description="Reverse transcriptase RNase H-like" evidence="7">
    <location>
        <begin position="126"/>
        <end position="217"/>
    </location>
</feature>
<name>A0A371IEH8_MUCPR</name>
<dbReference type="CDD" id="cd09274">
    <property type="entry name" value="RNase_HI_RT_Ty3"/>
    <property type="match status" value="1"/>
</dbReference>
<keyword evidence="5" id="KW-0378">Hydrolase</keyword>
<dbReference type="AlphaFoldDB" id="A0A371IEH8"/>
<evidence type="ECO:0000256" key="4">
    <source>
        <dbReference type="ARBA" id="ARBA00022759"/>
    </source>
</evidence>
<dbReference type="InterPro" id="IPR041373">
    <property type="entry name" value="RT_RNaseH"/>
</dbReference>
<dbReference type="EMBL" id="QJKJ01000288">
    <property type="protein sequence ID" value="RDY13394.1"/>
    <property type="molecule type" value="Genomic_DNA"/>
</dbReference>
<accession>A0A371IEH8</accession>
<sequence>MACHAIWANECPEYVHETHEPSFEDSHWMLYGLDDHVRDVQQVLKLLKDESLYVNSEKCTFCTQEVAIQSWPTPTCVSDVQSFHWLASFYKRFVRDFSTITTPLNKIIKIDIGRILETSLPDFEGKLECDAFNVGVGTVLLQEGNSIAFFNERWKGAKFNYSTYDKELYSLVRTLQVWQHYLLSNEFIVHSNHESLKYIKSQHKLNKRHDKWVEFLKKISYAIKDKQQKVNIVANIVSRRHTLLAMLETKLLGFESFKNLYVTDANFREACDCCTILANGGFFRHEGFLFKERCLFMPKSSIQELLVKETREEGLMRHLRVFENTNRTISHHYEPTAINWFRTSPFSNNCISKREYETKAIPLPFPTRIVQARKFELDEELLQIFKKVEINILLLEAIKQILKYAKFLKELCPHKRNKLKGDVEMGRNASALIKSEQVSTLI</sequence>
<evidence type="ECO:0000256" key="1">
    <source>
        <dbReference type="ARBA" id="ARBA00022679"/>
    </source>
</evidence>
<proteinExistence type="predicted"/>
<evidence type="ECO:0000256" key="3">
    <source>
        <dbReference type="ARBA" id="ARBA00022722"/>
    </source>
</evidence>
<dbReference type="Proteomes" id="UP000257109">
    <property type="component" value="Unassembled WGS sequence"/>
</dbReference>
<keyword evidence="6" id="KW-0695">RNA-directed DNA polymerase</keyword>
<keyword evidence="2" id="KW-0548">Nucleotidyltransferase</keyword>
<evidence type="ECO:0000256" key="5">
    <source>
        <dbReference type="ARBA" id="ARBA00022801"/>
    </source>
</evidence>
<dbReference type="GO" id="GO:0004519">
    <property type="term" value="F:endonuclease activity"/>
    <property type="evidence" value="ECO:0007669"/>
    <property type="project" value="UniProtKB-KW"/>
</dbReference>
<dbReference type="PANTHER" id="PTHR35046:SF9">
    <property type="entry name" value="RNA-DIRECTED DNA POLYMERASE"/>
    <property type="match status" value="1"/>
</dbReference>
<dbReference type="Gene3D" id="3.30.70.270">
    <property type="match status" value="2"/>
</dbReference>
<dbReference type="InterPro" id="IPR043128">
    <property type="entry name" value="Rev_trsase/Diguanyl_cyclase"/>
</dbReference>
<dbReference type="OrthoDB" id="1933708at2759"/>
<keyword evidence="1" id="KW-0808">Transferase</keyword>
<evidence type="ECO:0000256" key="6">
    <source>
        <dbReference type="ARBA" id="ARBA00022918"/>
    </source>
</evidence>
<keyword evidence="3" id="KW-0540">Nuclease</keyword>
<dbReference type="GO" id="GO:0016787">
    <property type="term" value="F:hydrolase activity"/>
    <property type="evidence" value="ECO:0007669"/>
    <property type="project" value="UniProtKB-KW"/>
</dbReference>
<dbReference type="SUPFAM" id="SSF56672">
    <property type="entry name" value="DNA/RNA polymerases"/>
    <property type="match status" value="1"/>
</dbReference>
<dbReference type="InterPro" id="IPR043502">
    <property type="entry name" value="DNA/RNA_pol_sf"/>
</dbReference>
<evidence type="ECO:0000256" key="2">
    <source>
        <dbReference type="ARBA" id="ARBA00022695"/>
    </source>
</evidence>
<evidence type="ECO:0000259" key="7">
    <source>
        <dbReference type="Pfam" id="PF17917"/>
    </source>
</evidence>
<gene>
    <name evidence="8" type="primary">pol</name>
    <name evidence="8" type="ORF">CR513_01701</name>
</gene>
<organism evidence="8 9">
    <name type="scientific">Mucuna pruriens</name>
    <name type="common">Velvet bean</name>
    <name type="synonym">Dolichos pruriens</name>
    <dbReference type="NCBI Taxonomy" id="157652"/>
    <lineage>
        <taxon>Eukaryota</taxon>
        <taxon>Viridiplantae</taxon>
        <taxon>Streptophyta</taxon>
        <taxon>Embryophyta</taxon>
        <taxon>Tracheophyta</taxon>
        <taxon>Spermatophyta</taxon>
        <taxon>Magnoliopsida</taxon>
        <taxon>eudicotyledons</taxon>
        <taxon>Gunneridae</taxon>
        <taxon>Pentapetalae</taxon>
        <taxon>rosids</taxon>
        <taxon>fabids</taxon>
        <taxon>Fabales</taxon>
        <taxon>Fabaceae</taxon>
        <taxon>Papilionoideae</taxon>
        <taxon>50 kb inversion clade</taxon>
        <taxon>NPAAA clade</taxon>
        <taxon>indigoferoid/millettioid clade</taxon>
        <taxon>Phaseoleae</taxon>
        <taxon>Mucuna</taxon>
    </lineage>
</organism>
<feature type="non-terminal residue" evidence="8">
    <location>
        <position position="1"/>
    </location>
</feature>
<evidence type="ECO:0000313" key="8">
    <source>
        <dbReference type="EMBL" id="RDY13394.1"/>
    </source>
</evidence>
<evidence type="ECO:0000313" key="9">
    <source>
        <dbReference type="Proteomes" id="UP000257109"/>
    </source>
</evidence>
<protein>
    <submittedName>
        <fullName evidence="8">Retrovirus-related Pol polyprotein</fullName>
    </submittedName>
</protein>
<dbReference type="PANTHER" id="PTHR35046">
    <property type="entry name" value="ZINC KNUCKLE (CCHC-TYPE) FAMILY PROTEIN"/>
    <property type="match status" value="1"/>
</dbReference>
<reference evidence="8" key="1">
    <citation type="submission" date="2018-05" db="EMBL/GenBank/DDBJ databases">
        <title>Draft genome of Mucuna pruriens seed.</title>
        <authorList>
            <person name="Nnadi N.E."/>
            <person name="Vos R."/>
            <person name="Hasami M.H."/>
            <person name="Devisetty U.K."/>
            <person name="Aguiy J.C."/>
        </authorList>
    </citation>
    <scope>NUCLEOTIDE SEQUENCE [LARGE SCALE GENOMIC DNA]</scope>
    <source>
        <strain evidence="8">JCA_2017</strain>
    </source>
</reference>
<dbReference type="GO" id="GO:0003964">
    <property type="term" value="F:RNA-directed DNA polymerase activity"/>
    <property type="evidence" value="ECO:0007669"/>
    <property type="project" value="UniProtKB-KW"/>
</dbReference>
<dbReference type="Pfam" id="PF17917">
    <property type="entry name" value="RT_RNaseH"/>
    <property type="match status" value="1"/>
</dbReference>
<keyword evidence="9" id="KW-1185">Reference proteome</keyword>